<dbReference type="EMBL" id="GGEC01041798">
    <property type="protein sequence ID" value="MBX22282.1"/>
    <property type="molecule type" value="Transcribed_RNA"/>
</dbReference>
<keyword evidence="1" id="KW-0812">Transmembrane</keyword>
<name>A0A2P2LWE1_RHIMU</name>
<reference evidence="2" key="1">
    <citation type="submission" date="2018-02" db="EMBL/GenBank/DDBJ databases">
        <title>Rhizophora mucronata_Transcriptome.</title>
        <authorList>
            <person name="Meera S.P."/>
            <person name="Sreeshan A."/>
            <person name="Augustine A."/>
        </authorList>
    </citation>
    <scope>NUCLEOTIDE SEQUENCE</scope>
    <source>
        <tissue evidence="2">Leaf</tissue>
    </source>
</reference>
<keyword evidence="1" id="KW-1133">Transmembrane helix</keyword>
<dbReference type="EMBL" id="GGEC01041807">
    <property type="protein sequence ID" value="MBX22291.1"/>
    <property type="molecule type" value="Transcribed_RNA"/>
</dbReference>
<dbReference type="AlphaFoldDB" id="A0A2P2LWE1"/>
<evidence type="ECO:0000256" key="1">
    <source>
        <dbReference type="SAM" id="Phobius"/>
    </source>
</evidence>
<sequence length="58" mass="6953">MKSCNLFILQSFHTSFTAQTPYLLAFLLGNVDRFLDCYWCFIFILLCYPFFEWLINLA</sequence>
<accession>A0A2P2LWE1</accession>
<protein>
    <submittedName>
        <fullName evidence="2">Polypyrimidine tract-binding protein homolog 1 isoform X2</fullName>
    </submittedName>
</protein>
<organism evidence="2">
    <name type="scientific">Rhizophora mucronata</name>
    <name type="common">Asiatic mangrove</name>
    <dbReference type="NCBI Taxonomy" id="61149"/>
    <lineage>
        <taxon>Eukaryota</taxon>
        <taxon>Viridiplantae</taxon>
        <taxon>Streptophyta</taxon>
        <taxon>Embryophyta</taxon>
        <taxon>Tracheophyta</taxon>
        <taxon>Spermatophyta</taxon>
        <taxon>Magnoliopsida</taxon>
        <taxon>eudicotyledons</taxon>
        <taxon>Gunneridae</taxon>
        <taxon>Pentapetalae</taxon>
        <taxon>rosids</taxon>
        <taxon>fabids</taxon>
        <taxon>Malpighiales</taxon>
        <taxon>Rhizophoraceae</taxon>
        <taxon>Rhizophora</taxon>
    </lineage>
</organism>
<feature type="transmembrane region" description="Helical" evidence="1">
    <location>
        <begin position="33"/>
        <end position="55"/>
    </location>
</feature>
<evidence type="ECO:0000313" key="2">
    <source>
        <dbReference type="EMBL" id="MBX22291.1"/>
    </source>
</evidence>
<proteinExistence type="predicted"/>
<keyword evidence="1" id="KW-0472">Membrane</keyword>